<reference evidence="1 2" key="1">
    <citation type="journal article" date="2019" name="G3 (Bethesda)">
        <title>Sequencing of a Wild Apple (Malus baccata) Genome Unravels the Differences Between Cultivated and Wild Apple Species Regarding Disease Resistance and Cold Tolerance.</title>
        <authorList>
            <person name="Chen X."/>
        </authorList>
    </citation>
    <scope>NUCLEOTIDE SEQUENCE [LARGE SCALE GENOMIC DNA]</scope>
    <source>
        <strain evidence="2">cv. Shandingzi</strain>
        <tissue evidence="1">Leaves</tissue>
    </source>
</reference>
<accession>A0A540NTV0</accession>
<sequence length="85" mass="9194">MASISSVYSASPTITHHLKPASSLRKDSASVSVAFHDRVKSADRGFALSVAREVSAELTKTTDGAPSKKKGPVKDPHALWWRYVD</sequence>
<dbReference type="Proteomes" id="UP000315295">
    <property type="component" value="Unassembled WGS sequence"/>
</dbReference>
<proteinExistence type="predicted"/>
<dbReference type="AlphaFoldDB" id="A0A540NTV0"/>
<keyword evidence="2" id="KW-1185">Reference proteome</keyword>
<organism evidence="1 2">
    <name type="scientific">Malus baccata</name>
    <name type="common">Siberian crab apple</name>
    <name type="synonym">Pyrus baccata</name>
    <dbReference type="NCBI Taxonomy" id="106549"/>
    <lineage>
        <taxon>Eukaryota</taxon>
        <taxon>Viridiplantae</taxon>
        <taxon>Streptophyta</taxon>
        <taxon>Embryophyta</taxon>
        <taxon>Tracheophyta</taxon>
        <taxon>Spermatophyta</taxon>
        <taxon>Magnoliopsida</taxon>
        <taxon>eudicotyledons</taxon>
        <taxon>Gunneridae</taxon>
        <taxon>Pentapetalae</taxon>
        <taxon>rosids</taxon>
        <taxon>fabids</taxon>
        <taxon>Rosales</taxon>
        <taxon>Rosaceae</taxon>
        <taxon>Amygdaloideae</taxon>
        <taxon>Maleae</taxon>
        <taxon>Malus</taxon>
    </lineage>
</organism>
<evidence type="ECO:0000313" key="2">
    <source>
        <dbReference type="Proteomes" id="UP000315295"/>
    </source>
</evidence>
<dbReference type="EMBL" id="VIEB01000006">
    <property type="protein sequence ID" value="TQE14073.1"/>
    <property type="molecule type" value="Genomic_DNA"/>
</dbReference>
<name>A0A540NTV0_MALBA</name>
<dbReference type="STRING" id="106549.A0A540NTV0"/>
<gene>
    <name evidence="1" type="ORF">C1H46_000367</name>
</gene>
<comment type="caution">
    <text evidence="1">The sequence shown here is derived from an EMBL/GenBank/DDBJ whole genome shotgun (WGS) entry which is preliminary data.</text>
</comment>
<evidence type="ECO:0000313" key="1">
    <source>
        <dbReference type="EMBL" id="TQE14073.1"/>
    </source>
</evidence>
<protein>
    <submittedName>
        <fullName evidence="1">Uncharacterized protein</fullName>
    </submittedName>
</protein>